<dbReference type="GO" id="GO:0051607">
    <property type="term" value="P:defense response to virus"/>
    <property type="evidence" value="ECO:0007669"/>
    <property type="project" value="UniProtKB-KW"/>
</dbReference>
<dbReference type="InterPro" id="IPR005537">
    <property type="entry name" value="RAMP_III_fam"/>
</dbReference>
<evidence type="ECO:0000259" key="3">
    <source>
        <dbReference type="Pfam" id="PF03787"/>
    </source>
</evidence>
<comment type="caution">
    <text evidence="4">The sequence shown here is derived from an EMBL/GenBank/DDBJ whole genome shotgun (WGS) entry which is preliminary data.</text>
</comment>
<keyword evidence="5" id="KW-1185">Reference proteome</keyword>
<sequence>MTDFVNPYTFVPFPQVDDAWFRHAPAGHHRLGTAADGSPRLMGTIEVELTARSPLLMSDGTADQHETHGFPRRRFPEFDGPVPYLPGSSLAGVFRSLHESVAGGCLRIFEDEYLPSYRDAVEQARSLLDIWTLALVSEVDSGTGQPRTLHLCTDLVRIRHDALNRALGGPRNIVTGTRVDISPLPPAPARGLRTITDPTSIRKGGDWVVLVTDARTREGRQHYYYTAGLVSFTDENTFTWNDSWLPAWQQFQRLIGDTDDMRQARQNTRRTSSSGAAGPVEKEVVFLQGKGKTEIPVGRRHAARRELFPGQVIWVKLTPDETSVAEFALSSVWRHTGTGKAGDRVPPALSPCQDPRHLCPTCRVFGATDTAPADLVQAEQQSYRGHLRFSDARPLDGIPQLERRELPMLSRPRPGAGQFYLEYDARTHNVQPRYKDVPLREWGSPLDAKENRQLRGRKHYWLTGRYQERPYFRLAKGSLGDKLERVAQSVPANTRFGFTVRFANLDLAELGALLAALSPGSVLHSQLRGGGEIGFAVGGGRPLGFGTCTSQITALTVHTADTWYGSQQPVPVTAAEAVAAFTQSVHSGVRVTWPALAAALHLDHVPPDKVWYPPEKPIPDGELTGDDLEPGYDFWQETRGYATKNTAVKMLPLPHVLAADQHLKVIRKKGKR</sequence>
<reference evidence="4" key="1">
    <citation type="submission" date="2022-06" db="EMBL/GenBank/DDBJ databases">
        <title>Genomic Encyclopedia of Archaeal and Bacterial Type Strains, Phase II (KMG-II): from individual species to whole genera.</title>
        <authorList>
            <person name="Goeker M."/>
        </authorList>
    </citation>
    <scope>NUCLEOTIDE SEQUENCE</scope>
    <source>
        <strain evidence="4">DSM 43935</strain>
    </source>
</reference>
<evidence type="ECO:0000256" key="2">
    <source>
        <dbReference type="ARBA" id="ARBA00093789"/>
    </source>
</evidence>
<dbReference type="AlphaFoldDB" id="A0AAE3GLA1"/>
<dbReference type="EMBL" id="JAMTCK010000031">
    <property type="protein sequence ID" value="MCP2170357.1"/>
    <property type="molecule type" value="Genomic_DNA"/>
</dbReference>
<gene>
    <name evidence="4" type="ORF">LX83_007248</name>
</gene>
<evidence type="ECO:0000313" key="5">
    <source>
        <dbReference type="Proteomes" id="UP001206128"/>
    </source>
</evidence>
<feature type="domain" description="CRISPR type III-associated protein" evidence="3">
    <location>
        <begin position="48"/>
        <end position="114"/>
    </location>
</feature>
<name>A0AAE3GLA1_9PSEU</name>
<proteinExistence type="predicted"/>
<evidence type="ECO:0000256" key="1">
    <source>
        <dbReference type="ARBA" id="ARBA00023118"/>
    </source>
</evidence>
<dbReference type="Proteomes" id="UP001206128">
    <property type="component" value="Unassembled WGS sequence"/>
</dbReference>
<organism evidence="4 5">
    <name type="scientific">Goodfellowiella coeruleoviolacea</name>
    <dbReference type="NCBI Taxonomy" id="334858"/>
    <lineage>
        <taxon>Bacteria</taxon>
        <taxon>Bacillati</taxon>
        <taxon>Actinomycetota</taxon>
        <taxon>Actinomycetes</taxon>
        <taxon>Pseudonocardiales</taxon>
        <taxon>Pseudonocardiaceae</taxon>
        <taxon>Goodfellowiella</taxon>
    </lineage>
</organism>
<accession>A0AAE3GLA1</accession>
<dbReference type="RefSeq" id="WP_253780571.1">
    <property type="nucleotide sequence ID" value="NZ_JAMTCK010000031.1"/>
</dbReference>
<dbReference type="CDD" id="cd09726">
    <property type="entry name" value="RAMP_I_III"/>
    <property type="match status" value="1"/>
</dbReference>
<keyword evidence="1" id="KW-0051">Antiviral defense</keyword>
<comment type="subunit">
    <text evidence="2">Part of the Csm effector complex that includes Cas10, Csm2, Csm3, Csm4 and Csm5.</text>
</comment>
<evidence type="ECO:0000313" key="4">
    <source>
        <dbReference type="EMBL" id="MCP2170357.1"/>
    </source>
</evidence>
<protein>
    <submittedName>
        <fullName evidence="4">CRISPR-associated protein</fullName>
    </submittedName>
</protein>
<dbReference type="Pfam" id="PF03787">
    <property type="entry name" value="RAMPs"/>
    <property type="match status" value="1"/>
</dbReference>